<accession>A0ABW9XN81</accession>
<feature type="transmembrane region" description="Helical" evidence="1">
    <location>
        <begin position="6"/>
        <end position="25"/>
    </location>
</feature>
<evidence type="ECO:0000313" key="3">
    <source>
        <dbReference type="Proteomes" id="UP000665561"/>
    </source>
</evidence>
<evidence type="ECO:0000256" key="1">
    <source>
        <dbReference type="SAM" id="Phobius"/>
    </source>
</evidence>
<dbReference type="EMBL" id="JAAAMV010000003">
    <property type="protein sequence ID" value="NBD23847.1"/>
    <property type="molecule type" value="Genomic_DNA"/>
</dbReference>
<reference evidence="2 3" key="1">
    <citation type="submission" date="2020-01" db="EMBL/GenBank/DDBJ databases">
        <title>Paenibacillus soybeanensis sp. nov. isolated from the nodules of soybean (Glycine max(L.) Merr).</title>
        <authorList>
            <person name="Wang H."/>
        </authorList>
    </citation>
    <scope>NUCLEOTIDE SEQUENCE [LARGE SCALE GENOMIC DNA]</scope>
    <source>
        <strain evidence="2 3">T1</strain>
    </source>
</reference>
<name>A0ABW9XN81_9BACL</name>
<gene>
    <name evidence="2" type="ORF">GT019_08185</name>
</gene>
<dbReference type="Proteomes" id="UP000665561">
    <property type="component" value="Unassembled WGS sequence"/>
</dbReference>
<evidence type="ECO:0000313" key="2">
    <source>
        <dbReference type="EMBL" id="NBD23847.1"/>
    </source>
</evidence>
<proteinExistence type="predicted"/>
<keyword evidence="1" id="KW-1133">Transmembrane helix</keyword>
<keyword evidence="1" id="KW-0472">Membrane</keyword>
<protein>
    <submittedName>
        <fullName evidence="2">Uncharacterized protein</fullName>
    </submittedName>
</protein>
<keyword evidence="3" id="KW-1185">Reference proteome</keyword>
<sequence>MKMRYAAYGIAALLIIASWIGNIAYSRYYRLPEGRFLVHRIEATDTPSAAFALVYVANKDDKRTIRSIAVGGLPTLRFGPANGRQELSRQTVYTFMGSYAGDPARKSALPPLVVRDVDVTFDDGQTQTMRVGEIIVYRDDYPPREIDSPVTVTATTGGSDHSGSVTALVNREAELTGTTSAWLSRLGQAFPFRVSLIDAIGQPATSVKPESDYPVRLVRGQHIVTDYQFRFPAGDPHAMEAYNLLLTHEFLEADGERTEYRVDARYVPDFTESRMKAFVRAARREAG</sequence>
<organism evidence="2 3">
    <name type="scientific">Paenibacillus glycinis</name>
    <dbReference type="NCBI Taxonomy" id="2697035"/>
    <lineage>
        <taxon>Bacteria</taxon>
        <taxon>Bacillati</taxon>
        <taxon>Bacillota</taxon>
        <taxon>Bacilli</taxon>
        <taxon>Bacillales</taxon>
        <taxon>Paenibacillaceae</taxon>
        <taxon>Paenibacillus</taxon>
    </lineage>
</organism>
<keyword evidence="1" id="KW-0812">Transmembrane</keyword>
<dbReference type="RefSeq" id="WP_161742627.1">
    <property type="nucleotide sequence ID" value="NZ_JAAAMV010000003.1"/>
</dbReference>
<comment type="caution">
    <text evidence="2">The sequence shown here is derived from an EMBL/GenBank/DDBJ whole genome shotgun (WGS) entry which is preliminary data.</text>
</comment>